<dbReference type="Proteomes" id="UP000019141">
    <property type="component" value="Unassembled WGS sequence"/>
</dbReference>
<dbReference type="AlphaFoldDB" id="W4L404"/>
<dbReference type="HOGENOM" id="CLU_2583163_0_0_7"/>
<evidence type="ECO:0000313" key="1">
    <source>
        <dbReference type="EMBL" id="ETW92772.1"/>
    </source>
</evidence>
<sequence length="80" mass="9302">MGNQDEFHWDNDKSDLLEQTRGFSLYAVAEAIFSNVYVAYQHHLYPEQSRVIGSVEGMLITLVYEFVEDDFGSFIKLITY</sequence>
<name>W4L404_ENTF1</name>
<gene>
    <name evidence="1" type="ORF">ETSY1_42200</name>
</gene>
<evidence type="ECO:0000313" key="2">
    <source>
        <dbReference type="Proteomes" id="UP000019141"/>
    </source>
</evidence>
<organism evidence="1 2">
    <name type="scientific">Entotheonella factor</name>
    <dbReference type="NCBI Taxonomy" id="1429438"/>
    <lineage>
        <taxon>Bacteria</taxon>
        <taxon>Pseudomonadati</taxon>
        <taxon>Nitrospinota/Tectimicrobiota group</taxon>
        <taxon>Candidatus Tectimicrobiota</taxon>
        <taxon>Candidatus Entotheonellia</taxon>
        <taxon>Candidatus Entotheonellales</taxon>
        <taxon>Candidatus Entotheonellaceae</taxon>
        <taxon>Candidatus Entotheonella</taxon>
    </lineage>
</organism>
<keyword evidence="2" id="KW-1185">Reference proteome</keyword>
<accession>W4L404</accession>
<comment type="caution">
    <text evidence="1">The sequence shown here is derived from an EMBL/GenBank/DDBJ whole genome shotgun (WGS) entry which is preliminary data.</text>
</comment>
<proteinExistence type="predicted"/>
<reference evidence="1 2" key="1">
    <citation type="journal article" date="2014" name="Nature">
        <title>An environmental bacterial taxon with a large and distinct metabolic repertoire.</title>
        <authorList>
            <person name="Wilson M.C."/>
            <person name="Mori T."/>
            <person name="Ruckert C."/>
            <person name="Uria A.R."/>
            <person name="Helf M.J."/>
            <person name="Takada K."/>
            <person name="Gernert C."/>
            <person name="Steffens U.A."/>
            <person name="Heycke N."/>
            <person name="Schmitt S."/>
            <person name="Rinke C."/>
            <person name="Helfrich E.J."/>
            <person name="Brachmann A.O."/>
            <person name="Gurgui C."/>
            <person name="Wakimoto T."/>
            <person name="Kracht M."/>
            <person name="Crusemann M."/>
            <person name="Hentschel U."/>
            <person name="Abe I."/>
            <person name="Matsunaga S."/>
            <person name="Kalinowski J."/>
            <person name="Takeyama H."/>
            <person name="Piel J."/>
        </authorList>
    </citation>
    <scope>NUCLEOTIDE SEQUENCE [LARGE SCALE GENOMIC DNA]</scope>
    <source>
        <strain evidence="2">TSY1</strain>
    </source>
</reference>
<dbReference type="EMBL" id="AZHW01001379">
    <property type="protein sequence ID" value="ETW92772.1"/>
    <property type="molecule type" value="Genomic_DNA"/>
</dbReference>
<protein>
    <submittedName>
        <fullName evidence="1">Uncharacterized protein</fullName>
    </submittedName>
</protein>